<dbReference type="OrthoDB" id="3189695at2759"/>
<dbReference type="AlphaFoldDB" id="A0A9P5TAA3"/>
<reference evidence="2" key="2">
    <citation type="journal article" date="2020" name="Nat. Commun.">
        <title>Large-scale genome sequencing of mycorrhizal fungi provides insights into the early evolution of symbiotic traits.</title>
        <authorList>
            <person name="Miyauchi S."/>
            <person name="Kiss E."/>
            <person name="Kuo A."/>
            <person name="Drula E."/>
            <person name="Kohler A."/>
            <person name="Sanchez-Garcia M."/>
            <person name="Morin E."/>
            <person name="Andreopoulos B."/>
            <person name="Barry K.W."/>
            <person name="Bonito G."/>
            <person name="Buee M."/>
            <person name="Carver A."/>
            <person name="Chen C."/>
            <person name="Cichocki N."/>
            <person name="Clum A."/>
            <person name="Culley D."/>
            <person name="Crous P.W."/>
            <person name="Fauchery L."/>
            <person name="Girlanda M."/>
            <person name="Hayes R.D."/>
            <person name="Keri Z."/>
            <person name="LaButti K."/>
            <person name="Lipzen A."/>
            <person name="Lombard V."/>
            <person name="Magnuson J."/>
            <person name="Maillard F."/>
            <person name="Murat C."/>
            <person name="Nolan M."/>
            <person name="Ohm R.A."/>
            <person name="Pangilinan J."/>
            <person name="Pereira M.F."/>
            <person name="Perotto S."/>
            <person name="Peter M."/>
            <person name="Pfister S."/>
            <person name="Riley R."/>
            <person name="Sitrit Y."/>
            <person name="Stielow J.B."/>
            <person name="Szollosi G."/>
            <person name="Zifcakova L."/>
            <person name="Stursova M."/>
            <person name="Spatafora J.W."/>
            <person name="Tedersoo L."/>
            <person name="Vaario L.M."/>
            <person name="Yamada A."/>
            <person name="Yan M."/>
            <person name="Wang P."/>
            <person name="Xu J."/>
            <person name="Bruns T."/>
            <person name="Baldrian P."/>
            <person name="Vilgalys R."/>
            <person name="Dunand C."/>
            <person name="Henrissat B."/>
            <person name="Grigoriev I.V."/>
            <person name="Hibbett D."/>
            <person name="Nagy L.G."/>
            <person name="Martin F.M."/>
        </authorList>
    </citation>
    <scope>NUCLEOTIDE SEQUENCE</scope>
    <source>
        <strain evidence="2">Prilba</strain>
    </source>
</reference>
<evidence type="ECO:0000313" key="3">
    <source>
        <dbReference type="Proteomes" id="UP000759537"/>
    </source>
</evidence>
<name>A0A9P5TAA3_9AGAM</name>
<feature type="compositionally biased region" description="Basic and acidic residues" evidence="1">
    <location>
        <begin position="355"/>
        <end position="372"/>
    </location>
</feature>
<gene>
    <name evidence="2" type="ORF">DFH94DRAFT_445206</name>
</gene>
<feature type="compositionally biased region" description="Low complexity" evidence="1">
    <location>
        <begin position="74"/>
        <end position="92"/>
    </location>
</feature>
<comment type="caution">
    <text evidence="2">The sequence shown here is derived from an EMBL/GenBank/DDBJ whole genome shotgun (WGS) entry which is preliminary data.</text>
</comment>
<sequence length="400" mass="43080">MPFSLAFNPQSCCRAPLSLPPTMVSPAPSFPGAWPDLSLSDIVPPLPDKFIPQDTQDISPSLVCLSPRPLAELPSLSSSLSTADSSVTSRSPTPSGESCSLVEVQPTCTPLQTHSTLVLDLREPRSPDSAHFSPLDDASSFASPSSSQLQLSLSNNCPGTQSVESVATYLPSPSRPSTPDAEQGGREDEGRRPDQRGGREDDESPSDPPSYGDRHEHSPHVTKISIDKRTFLSRVKRFGGRVRKLFKPRVLETKPRHGSVSSLLPARKPPFSVSVRLPTGPESPRSRLDPETASILPRRFSLQTLLHSRLPSGSADSGSRTMGNRLSTIVSAQDDDWLSPLNTHSPDAAAADVPETDHSQADRDNYEQKVEDQIPVTTTMRHGLGIGAPEPISVTNRDSG</sequence>
<accession>A0A9P5TAA3</accession>
<keyword evidence="3" id="KW-1185">Reference proteome</keyword>
<feature type="region of interest" description="Disordered" evidence="1">
    <location>
        <begin position="124"/>
        <end position="225"/>
    </location>
</feature>
<protein>
    <submittedName>
        <fullName evidence="2">Uncharacterized protein</fullName>
    </submittedName>
</protein>
<dbReference type="Proteomes" id="UP000759537">
    <property type="component" value="Unassembled WGS sequence"/>
</dbReference>
<feature type="region of interest" description="Disordered" evidence="1">
    <location>
        <begin position="254"/>
        <end position="289"/>
    </location>
</feature>
<feature type="region of interest" description="Disordered" evidence="1">
    <location>
        <begin position="336"/>
        <end position="400"/>
    </location>
</feature>
<evidence type="ECO:0000313" key="2">
    <source>
        <dbReference type="EMBL" id="KAF8481195.1"/>
    </source>
</evidence>
<proteinExistence type="predicted"/>
<feature type="compositionally biased region" description="Basic and acidic residues" evidence="1">
    <location>
        <begin position="212"/>
        <end position="225"/>
    </location>
</feature>
<evidence type="ECO:0000256" key="1">
    <source>
        <dbReference type="SAM" id="MobiDB-lite"/>
    </source>
</evidence>
<organism evidence="2 3">
    <name type="scientific">Russula ochroleuca</name>
    <dbReference type="NCBI Taxonomy" id="152965"/>
    <lineage>
        <taxon>Eukaryota</taxon>
        <taxon>Fungi</taxon>
        <taxon>Dikarya</taxon>
        <taxon>Basidiomycota</taxon>
        <taxon>Agaricomycotina</taxon>
        <taxon>Agaricomycetes</taxon>
        <taxon>Russulales</taxon>
        <taxon>Russulaceae</taxon>
        <taxon>Russula</taxon>
    </lineage>
</organism>
<feature type="compositionally biased region" description="Polar residues" evidence="1">
    <location>
        <begin position="155"/>
        <end position="165"/>
    </location>
</feature>
<feature type="compositionally biased region" description="Low complexity" evidence="1">
    <location>
        <begin position="132"/>
        <end position="154"/>
    </location>
</feature>
<feature type="region of interest" description="Disordered" evidence="1">
    <location>
        <begin position="74"/>
        <end position="101"/>
    </location>
</feature>
<dbReference type="EMBL" id="WHVB01000007">
    <property type="protein sequence ID" value="KAF8481195.1"/>
    <property type="molecule type" value="Genomic_DNA"/>
</dbReference>
<reference evidence="2" key="1">
    <citation type="submission" date="2019-10" db="EMBL/GenBank/DDBJ databases">
        <authorList>
            <consortium name="DOE Joint Genome Institute"/>
            <person name="Kuo A."/>
            <person name="Miyauchi S."/>
            <person name="Kiss E."/>
            <person name="Drula E."/>
            <person name="Kohler A."/>
            <person name="Sanchez-Garcia M."/>
            <person name="Andreopoulos B."/>
            <person name="Barry K.W."/>
            <person name="Bonito G."/>
            <person name="Buee M."/>
            <person name="Carver A."/>
            <person name="Chen C."/>
            <person name="Cichocki N."/>
            <person name="Clum A."/>
            <person name="Culley D."/>
            <person name="Crous P.W."/>
            <person name="Fauchery L."/>
            <person name="Girlanda M."/>
            <person name="Hayes R."/>
            <person name="Keri Z."/>
            <person name="LaButti K."/>
            <person name="Lipzen A."/>
            <person name="Lombard V."/>
            <person name="Magnuson J."/>
            <person name="Maillard F."/>
            <person name="Morin E."/>
            <person name="Murat C."/>
            <person name="Nolan M."/>
            <person name="Ohm R."/>
            <person name="Pangilinan J."/>
            <person name="Pereira M."/>
            <person name="Perotto S."/>
            <person name="Peter M."/>
            <person name="Riley R."/>
            <person name="Sitrit Y."/>
            <person name="Stielow B."/>
            <person name="Szollosi G."/>
            <person name="Zifcakova L."/>
            <person name="Stursova M."/>
            <person name="Spatafora J.W."/>
            <person name="Tedersoo L."/>
            <person name="Vaario L.-M."/>
            <person name="Yamada A."/>
            <person name="Yan M."/>
            <person name="Wang P."/>
            <person name="Xu J."/>
            <person name="Bruns T."/>
            <person name="Baldrian P."/>
            <person name="Vilgalys R."/>
            <person name="Henrissat B."/>
            <person name="Grigoriev I.V."/>
            <person name="Hibbett D."/>
            <person name="Nagy L.G."/>
            <person name="Martin F.M."/>
        </authorList>
    </citation>
    <scope>NUCLEOTIDE SEQUENCE</scope>
    <source>
        <strain evidence="2">Prilba</strain>
    </source>
</reference>
<feature type="compositionally biased region" description="Basic and acidic residues" evidence="1">
    <location>
        <begin position="183"/>
        <end position="199"/>
    </location>
</feature>